<evidence type="ECO:0000313" key="2">
    <source>
        <dbReference type="EMBL" id="EJF74283.1"/>
    </source>
</evidence>
<evidence type="ECO:0000313" key="3">
    <source>
        <dbReference type="Proteomes" id="UP000008748"/>
    </source>
</evidence>
<keyword evidence="3" id="KW-1185">Reference proteome</keyword>
<protein>
    <submittedName>
        <fullName evidence="2">Uncharacterized protein</fullName>
    </submittedName>
</protein>
<evidence type="ECO:0000256" key="1">
    <source>
        <dbReference type="SAM" id="MobiDB-lite"/>
    </source>
</evidence>
<feature type="compositionally biased region" description="Polar residues" evidence="1">
    <location>
        <begin position="24"/>
        <end position="35"/>
    </location>
</feature>
<dbReference type="Proteomes" id="UP000008748">
    <property type="component" value="Unassembled WGS sequence"/>
</dbReference>
<comment type="caution">
    <text evidence="2">The sequence shown here is derived from an EMBL/GenBank/DDBJ whole genome shotgun (WGS) entry which is preliminary data.</text>
</comment>
<feature type="non-terminal residue" evidence="2">
    <location>
        <position position="166"/>
    </location>
</feature>
<accession>J0YIG3</accession>
<dbReference type="AlphaFoldDB" id="J0YIG3"/>
<sequence>MKKRQLSPSVARMVEEFQKKHEQSTATPPARNTQKPPLPKRPENITHARVTPPKTSHISNTTTQESQAAQISVTPQRPPRARERQQSNTTTKENQTAQVRVAPQRPPRARDRELLNKATTQEGEGVYAIPAPQKPPRMRGNSVKQKQPEASLYDKPALQRQQPTQA</sequence>
<proteinExistence type="predicted"/>
<dbReference type="HOGENOM" id="CLU_1566097_0_0_5"/>
<name>J0YIG3_9HYPH</name>
<feature type="compositionally biased region" description="Polar residues" evidence="1">
    <location>
        <begin position="53"/>
        <end position="74"/>
    </location>
</feature>
<reference evidence="2 3" key="1">
    <citation type="submission" date="2012-03" db="EMBL/GenBank/DDBJ databases">
        <title>The Genome Sequence of Bartonella birtlesii LL-WM9.</title>
        <authorList>
            <consortium name="The Broad Institute Genome Sequencing Platform"/>
            <consortium name="The Broad Institute Genome Sequencing Center for Infectious Disease"/>
            <person name="Feldgarden M."/>
            <person name="Kirby J."/>
            <person name="Kosoy M."/>
            <person name="Birtles R."/>
            <person name="Probert W.S."/>
            <person name="Chiaraviglio L."/>
            <person name="Young S.K."/>
            <person name="Zeng Q."/>
            <person name="Gargeya S."/>
            <person name="Fitzgerald M."/>
            <person name="Haas B."/>
            <person name="Abouelleil A."/>
            <person name="Alvarado L."/>
            <person name="Arachchi H.M."/>
            <person name="Berlin A."/>
            <person name="Chapman S.B."/>
            <person name="Gearin G."/>
            <person name="Goldberg J."/>
            <person name="Griggs A."/>
            <person name="Gujja S."/>
            <person name="Hansen M."/>
            <person name="Heiman D."/>
            <person name="Howarth C."/>
            <person name="Larimer J."/>
            <person name="Lui A."/>
            <person name="MacDonald P.J.P."/>
            <person name="McCowen C."/>
            <person name="Montmayeur A."/>
            <person name="Murphy C."/>
            <person name="Neiman D."/>
            <person name="Pearson M."/>
            <person name="Priest M."/>
            <person name="Roberts A."/>
            <person name="Saif S."/>
            <person name="Shea T."/>
            <person name="Sisk P."/>
            <person name="Stolte C."/>
            <person name="Sykes S."/>
            <person name="Wortman J."/>
            <person name="Nusbaum C."/>
            <person name="Birren B."/>
        </authorList>
    </citation>
    <scope>NUCLEOTIDE SEQUENCE [LARGE SCALE GENOMIC DNA]</scope>
    <source>
        <strain evidence="2 3">LL-WM9</strain>
    </source>
</reference>
<dbReference type="EMBL" id="AIMC01000045">
    <property type="protein sequence ID" value="EJF74283.1"/>
    <property type="molecule type" value="Genomic_DNA"/>
</dbReference>
<organism evidence="2 3">
    <name type="scientific">Bartonella birtlesii LL-WM9</name>
    <dbReference type="NCBI Taxonomy" id="1094552"/>
    <lineage>
        <taxon>Bacteria</taxon>
        <taxon>Pseudomonadati</taxon>
        <taxon>Pseudomonadota</taxon>
        <taxon>Alphaproteobacteria</taxon>
        <taxon>Hyphomicrobiales</taxon>
        <taxon>Bartonellaceae</taxon>
        <taxon>Bartonella</taxon>
    </lineage>
</organism>
<feature type="compositionally biased region" description="Basic and acidic residues" evidence="1">
    <location>
        <begin position="13"/>
        <end position="23"/>
    </location>
</feature>
<feature type="region of interest" description="Disordered" evidence="1">
    <location>
        <begin position="1"/>
        <end position="166"/>
    </location>
</feature>
<gene>
    <name evidence="2" type="ORF">ME7_01559</name>
</gene>
<feature type="compositionally biased region" description="Polar residues" evidence="1">
    <location>
        <begin position="87"/>
        <end position="96"/>
    </location>
</feature>